<organism evidence="1 2">
    <name type="scientific">Clonostachys chloroleuca</name>
    <dbReference type="NCBI Taxonomy" id="1926264"/>
    <lineage>
        <taxon>Eukaryota</taxon>
        <taxon>Fungi</taxon>
        <taxon>Dikarya</taxon>
        <taxon>Ascomycota</taxon>
        <taxon>Pezizomycotina</taxon>
        <taxon>Sordariomycetes</taxon>
        <taxon>Hypocreomycetidae</taxon>
        <taxon>Hypocreales</taxon>
        <taxon>Bionectriaceae</taxon>
        <taxon>Clonostachys</taxon>
    </lineage>
</organism>
<accession>A0AA35PX86</accession>
<gene>
    <name evidence="1" type="ORF">CCHLO57077_00018451</name>
</gene>
<keyword evidence="2" id="KW-1185">Reference proteome</keyword>
<sequence length="80" mass="8814">MAFLEPGVDATRMEDMFTFQPSDIVLVSENIDTYCTMLMSTSPELDYVVAHVVCFSNPFTASYSLGAGFASSMSLLRLGW</sequence>
<dbReference type="EMBL" id="CABFNP030000587">
    <property type="protein sequence ID" value="CAI6049414.1"/>
    <property type="molecule type" value="Genomic_DNA"/>
</dbReference>
<proteinExistence type="predicted"/>
<evidence type="ECO:0000313" key="2">
    <source>
        <dbReference type="Proteomes" id="UP001160390"/>
    </source>
</evidence>
<name>A0AA35PX86_9HYPO</name>
<evidence type="ECO:0000313" key="1">
    <source>
        <dbReference type="EMBL" id="CAI6049414.1"/>
    </source>
</evidence>
<dbReference type="AlphaFoldDB" id="A0AA35PX86"/>
<reference evidence="1" key="1">
    <citation type="submission" date="2023-01" db="EMBL/GenBank/DDBJ databases">
        <authorList>
            <person name="Piombo E."/>
        </authorList>
    </citation>
    <scope>NUCLEOTIDE SEQUENCE</scope>
</reference>
<dbReference type="Proteomes" id="UP001160390">
    <property type="component" value="Unassembled WGS sequence"/>
</dbReference>
<protein>
    <submittedName>
        <fullName evidence="1">Uncharacterized protein</fullName>
    </submittedName>
</protein>
<comment type="caution">
    <text evidence="1">The sequence shown here is derived from an EMBL/GenBank/DDBJ whole genome shotgun (WGS) entry which is preliminary data.</text>
</comment>